<evidence type="ECO:0000313" key="13">
    <source>
        <dbReference type="EMBL" id="NYV28387.1"/>
    </source>
</evidence>
<dbReference type="PANTHER" id="PTHR17490">
    <property type="entry name" value="SUA5"/>
    <property type="match status" value="1"/>
</dbReference>
<evidence type="ECO:0000256" key="10">
    <source>
        <dbReference type="ARBA" id="ARBA00029774"/>
    </source>
</evidence>
<comment type="subcellular location">
    <subcellularLocation>
        <location evidence="1">Cytoplasm</location>
    </subcellularLocation>
</comment>
<dbReference type="Gene3D" id="3.90.870.10">
    <property type="entry name" value="DHBP synthase"/>
    <property type="match status" value="1"/>
</dbReference>
<evidence type="ECO:0000256" key="6">
    <source>
        <dbReference type="ARBA" id="ARBA00022694"/>
    </source>
</evidence>
<evidence type="ECO:0000256" key="4">
    <source>
        <dbReference type="ARBA" id="ARBA00022490"/>
    </source>
</evidence>
<evidence type="ECO:0000256" key="3">
    <source>
        <dbReference type="ARBA" id="ARBA00012584"/>
    </source>
</evidence>
<dbReference type="GO" id="GO:0008033">
    <property type="term" value="P:tRNA processing"/>
    <property type="evidence" value="ECO:0007669"/>
    <property type="project" value="UniProtKB-KW"/>
</dbReference>
<dbReference type="RefSeq" id="WP_180136344.1">
    <property type="nucleotide sequence ID" value="NZ_JABMKT010000041.1"/>
</dbReference>
<keyword evidence="14" id="KW-1185">Reference proteome</keyword>
<dbReference type="GO" id="GO:0003725">
    <property type="term" value="F:double-stranded RNA binding"/>
    <property type="evidence" value="ECO:0007669"/>
    <property type="project" value="InterPro"/>
</dbReference>
<dbReference type="PANTHER" id="PTHR17490:SF16">
    <property type="entry name" value="THREONYLCARBAMOYL-AMP SYNTHASE"/>
    <property type="match status" value="1"/>
</dbReference>
<dbReference type="NCBIfam" id="TIGR00057">
    <property type="entry name" value="L-threonylcarbamoyladenylate synthase"/>
    <property type="match status" value="1"/>
</dbReference>
<dbReference type="GO" id="GO:0005524">
    <property type="term" value="F:ATP binding"/>
    <property type="evidence" value="ECO:0007669"/>
    <property type="project" value="UniProtKB-KW"/>
</dbReference>
<evidence type="ECO:0000313" key="14">
    <source>
        <dbReference type="Proteomes" id="UP000526184"/>
    </source>
</evidence>
<reference evidence="13 14" key="1">
    <citation type="submission" date="2020-05" db="EMBL/GenBank/DDBJ databases">
        <title>Streptobacillus felis strain LHL191014123.</title>
        <authorList>
            <person name="Fawzy A."/>
            <person name="Rau J."/>
            <person name="Risse K."/>
            <person name="Schauerte N."/>
            <person name="Geiger C."/>
            <person name="Blom J."/>
            <person name="Imirzalioglu C."/>
            <person name="Falgenhauer J."/>
            <person name="Bach A."/>
            <person name="Herden C."/>
            <person name="Eisenberg T."/>
        </authorList>
    </citation>
    <scope>NUCLEOTIDE SEQUENCE [LARGE SCALE GENOMIC DNA]</scope>
    <source>
        <strain evidence="13 14">LHL191014123</strain>
    </source>
</reference>
<keyword evidence="7" id="KW-0548">Nucleotidyltransferase</keyword>
<proteinExistence type="inferred from homology"/>
<dbReference type="InterPro" id="IPR017945">
    <property type="entry name" value="DHBP_synth_RibB-like_a/b_dom"/>
</dbReference>
<comment type="similarity">
    <text evidence="2">Belongs to the SUA5 family.</text>
</comment>
<keyword evidence="4" id="KW-0963">Cytoplasm</keyword>
<dbReference type="InterPro" id="IPR050156">
    <property type="entry name" value="TC-AMP_synthase_SUA5"/>
</dbReference>
<comment type="caution">
    <text evidence="13">The sequence shown here is derived from an EMBL/GenBank/DDBJ whole genome shotgun (WGS) entry which is preliminary data.</text>
</comment>
<keyword evidence="8" id="KW-0547">Nucleotide-binding</keyword>
<feature type="domain" description="YrdC-like" evidence="12">
    <location>
        <begin position="1"/>
        <end position="172"/>
    </location>
</feature>
<dbReference type="EC" id="2.7.7.87" evidence="3"/>
<dbReference type="GO" id="GO:0006450">
    <property type="term" value="P:regulation of translational fidelity"/>
    <property type="evidence" value="ECO:0007669"/>
    <property type="project" value="TreeGrafter"/>
</dbReference>
<dbReference type="EMBL" id="JABMKT010000041">
    <property type="protein sequence ID" value="NYV28387.1"/>
    <property type="molecule type" value="Genomic_DNA"/>
</dbReference>
<keyword evidence="5" id="KW-0808">Transferase</keyword>
<comment type="catalytic activity">
    <reaction evidence="11">
        <text>L-threonine + hydrogencarbonate + ATP = L-threonylcarbamoyladenylate + diphosphate + H2O</text>
        <dbReference type="Rhea" id="RHEA:36407"/>
        <dbReference type="ChEBI" id="CHEBI:15377"/>
        <dbReference type="ChEBI" id="CHEBI:17544"/>
        <dbReference type="ChEBI" id="CHEBI:30616"/>
        <dbReference type="ChEBI" id="CHEBI:33019"/>
        <dbReference type="ChEBI" id="CHEBI:57926"/>
        <dbReference type="ChEBI" id="CHEBI:73682"/>
        <dbReference type="EC" id="2.7.7.87"/>
    </reaction>
</comment>
<evidence type="ECO:0000256" key="7">
    <source>
        <dbReference type="ARBA" id="ARBA00022695"/>
    </source>
</evidence>
<dbReference type="AlphaFoldDB" id="A0A7Z0TAV1"/>
<sequence length="183" mass="20428">MDKPVILFPTDTVYGIGTLPKKEALEKIFKIKNRDKNKKIIALVSKKETINKIIKTNNFIDKIIDKFFPGAITIISKSTPFIKNLLGYEDIGVRMPNNKLALEIIEKHGGILMTTSANISGKEAPKTSLEIDDLILNSVDIKYIDDSNLSGITSSIFKIEGEEITLLREGSIPLIEIVKLKEE</sequence>
<evidence type="ECO:0000256" key="9">
    <source>
        <dbReference type="ARBA" id="ARBA00022840"/>
    </source>
</evidence>
<dbReference type="Pfam" id="PF01300">
    <property type="entry name" value="Sua5_yciO_yrdC"/>
    <property type="match status" value="1"/>
</dbReference>
<evidence type="ECO:0000256" key="8">
    <source>
        <dbReference type="ARBA" id="ARBA00022741"/>
    </source>
</evidence>
<dbReference type="Proteomes" id="UP000526184">
    <property type="component" value="Unassembled WGS sequence"/>
</dbReference>
<keyword evidence="9" id="KW-0067">ATP-binding</keyword>
<evidence type="ECO:0000259" key="12">
    <source>
        <dbReference type="PROSITE" id="PS51163"/>
    </source>
</evidence>
<name>A0A7Z0TAV1_9FUSO</name>
<organism evidence="13 14">
    <name type="scientific">Streptobacillus felis</name>
    <dbReference type="NCBI Taxonomy" id="1384509"/>
    <lineage>
        <taxon>Bacteria</taxon>
        <taxon>Fusobacteriati</taxon>
        <taxon>Fusobacteriota</taxon>
        <taxon>Fusobacteriia</taxon>
        <taxon>Fusobacteriales</taxon>
        <taxon>Leptotrichiaceae</taxon>
        <taxon>Streptobacillus</taxon>
    </lineage>
</organism>
<protein>
    <recommendedName>
        <fullName evidence="10">L-threonylcarbamoyladenylate synthase</fullName>
        <ecNumber evidence="3">2.7.7.87</ecNumber>
    </recommendedName>
    <alternativeName>
        <fullName evidence="10">L-threonylcarbamoyladenylate synthase</fullName>
    </alternativeName>
</protein>
<dbReference type="SUPFAM" id="SSF55821">
    <property type="entry name" value="YrdC/RibB"/>
    <property type="match status" value="1"/>
</dbReference>
<dbReference type="InterPro" id="IPR006070">
    <property type="entry name" value="Sua5-like_dom"/>
</dbReference>
<dbReference type="PROSITE" id="PS51163">
    <property type="entry name" value="YRDC"/>
    <property type="match status" value="1"/>
</dbReference>
<evidence type="ECO:0000256" key="2">
    <source>
        <dbReference type="ARBA" id="ARBA00007663"/>
    </source>
</evidence>
<dbReference type="GO" id="GO:0005737">
    <property type="term" value="C:cytoplasm"/>
    <property type="evidence" value="ECO:0007669"/>
    <property type="project" value="UniProtKB-SubCell"/>
</dbReference>
<evidence type="ECO:0000256" key="11">
    <source>
        <dbReference type="ARBA" id="ARBA00048366"/>
    </source>
</evidence>
<dbReference type="GO" id="GO:0000049">
    <property type="term" value="F:tRNA binding"/>
    <property type="evidence" value="ECO:0007669"/>
    <property type="project" value="TreeGrafter"/>
</dbReference>
<accession>A0A7Z0TAV1</accession>
<evidence type="ECO:0000256" key="1">
    <source>
        <dbReference type="ARBA" id="ARBA00004496"/>
    </source>
</evidence>
<evidence type="ECO:0000256" key="5">
    <source>
        <dbReference type="ARBA" id="ARBA00022679"/>
    </source>
</evidence>
<gene>
    <name evidence="13" type="ORF">HP397_06175</name>
</gene>
<keyword evidence="6" id="KW-0819">tRNA processing</keyword>
<dbReference type="GO" id="GO:0061710">
    <property type="term" value="F:L-threonylcarbamoyladenylate synthase"/>
    <property type="evidence" value="ECO:0007669"/>
    <property type="project" value="UniProtKB-EC"/>
</dbReference>